<proteinExistence type="predicted"/>
<dbReference type="InterPro" id="IPR039556">
    <property type="entry name" value="ICL/PEPM"/>
</dbReference>
<name>A0A4R8DSJ0_9BACT</name>
<dbReference type="PANTHER" id="PTHR42905">
    <property type="entry name" value="PHOSPHOENOLPYRUVATE CARBOXYLASE"/>
    <property type="match status" value="1"/>
</dbReference>
<protein>
    <submittedName>
        <fullName evidence="1">2-methylisocitrate lyase-like PEP mutase family enzyme</fullName>
    </submittedName>
</protein>
<dbReference type="RefSeq" id="WP_211352071.1">
    <property type="nucleotide sequence ID" value="NZ_SODV01000001.1"/>
</dbReference>
<dbReference type="InterPro" id="IPR015813">
    <property type="entry name" value="Pyrv/PenolPyrv_kinase-like_dom"/>
</dbReference>
<evidence type="ECO:0000313" key="2">
    <source>
        <dbReference type="Proteomes" id="UP000294498"/>
    </source>
</evidence>
<keyword evidence="2" id="KW-1185">Reference proteome</keyword>
<comment type="caution">
    <text evidence="1">The sequence shown here is derived from an EMBL/GenBank/DDBJ whole genome shotgun (WGS) entry which is preliminary data.</text>
</comment>
<dbReference type="Pfam" id="PF13714">
    <property type="entry name" value="PEP_mutase"/>
    <property type="match status" value="1"/>
</dbReference>
<sequence>MNLAQRFRSLHFGAPLLFLPNIWDVAGARLLEELGYPAVATASAAVSRSLGYEDGEKIPFDQLCWLLERIASSVKIPVTADIESGFAPDPEGLQRNIRRVIDTGVVGINFEDTDVRTGQLIPLETQVTRISAVREAAGEKLYINARVDSFLRLKTDQREDALRRAAAYLEAGADGIYPIGVRDMGVIKTLVEGIPAPINIGGVLDLKALEALGVARVSTGPGFHQKTLEAMRALAGSWKA</sequence>
<dbReference type="CDD" id="cd00377">
    <property type="entry name" value="ICL_PEPM"/>
    <property type="match status" value="1"/>
</dbReference>
<evidence type="ECO:0000313" key="1">
    <source>
        <dbReference type="EMBL" id="TDX01019.1"/>
    </source>
</evidence>
<dbReference type="Gene3D" id="3.20.20.60">
    <property type="entry name" value="Phosphoenolpyruvate-binding domains"/>
    <property type="match status" value="1"/>
</dbReference>
<accession>A0A4R8DSJ0</accession>
<reference evidence="1 2" key="1">
    <citation type="submission" date="2019-03" db="EMBL/GenBank/DDBJ databases">
        <title>Genomic Encyclopedia of Type Strains, Phase IV (KMG-IV): sequencing the most valuable type-strain genomes for metagenomic binning, comparative biology and taxonomic classification.</title>
        <authorList>
            <person name="Goeker M."/>
        </authorList>
    </citation>
    <scope>NUCLEOTIDE SEQUENCE [LARGE SCALE GENOMIC DNA]</scope>
    <source>
        <strain evidence="1 2">DSM 100059</strain>
    </source>
</reference>
<keyword evidence="1" id="KW-0456">Lyase</keyword>
<dbReference type="AlphaFoldDB" id="A0A4R8DSJ0"/>
<gene>
    <name evidence="1" type="ORF">EDB95_2050</name>
</gene>
<dbReference type="InterPro" id="IPR040442">
    <property type="entry name" value="Pyrv_kinase-like_dom_sf"/>
</dbReference>
<dbReference type="PANTHER" id="PTHR42905:SF16">
    <property type="entry name" value="CARBOXYPHOSPHONOENOLPYRUVATE PHOSPHONOMUTASE-LIKE PROTEIN (AFU_ORTHOLOGUE AFUA_5G07230)"/>
    <property type="match status" value="1"/>
</dbReference>
<dbReference type="EMBL" id="SODV01000001">
    <property type="protein sequence ID" value="TDX01019.1"/>
    <property type="molecule type" value="Genomic_DNA"/>
</dbReference>
<dbReference type="SUPFAM" id="SSF51621">
    <property type="entry name" value="Phosphoenolpyruvate/pyruvate domain"/>
    <property type="match status" value="1"/>
</dbReference>
<organism evidence="1 2">
    <name type="scientific">Dinghuibacter silviterrae</name>
    <dbReference type="NCBI Taxonomy" id="1539049"/>
    <lineage>
        <taxon>Bacteria</taxon>
        <taxon>Pseudomonadati</taxon>
        <taxon>Bacteroidota</taxon>
        <taxon>Chitinophagia</taxon>
        <taxon>Chitinophagales</taxon>
        <taxon>Chitinophagaceae</taxon>
        <taxon>Dinghuibacter</taxon>
    </lineage>
</organism>
<dbReference type="GO" id="GO:0016829">
    <property type="term" value="F:lyase activity"/>
    <property type="evidence" value="ECO:0007669"/>
    <property type="project" value="UniProtKB-KW"/>
</dbReference>
<dbReference type="Proteomes" id="UP000294498">
    <property type="component" value="Unassembled WGS sequence"/>
</dbReference>